<evidence type="ECO:0000259" key="12">
    <source>
        <dbReference type="Pfam" id="PF00696"/>
    </source>
</evidence>
<dbReference type="KEGG" id="lng:BSQ50_10255"/>
<evidence type="ECO:0000313" key="14">
    <source>
        <dbReference type="Proteomes" id="UP000324497"/>
    </source>
</evidence>
<reference evidence="13 14" key="1">
    <citation type="submission" date="2016-11" db="EMBL/GenBank/DDBJ databases">
        <title>Interaction between Lactobacillus species and yeast in water kefir.</title>
        <authorList>
            <person name="Behr J."/>
            <person name="Xu D."/>
            <person name="Vogel R.F."/>
        </authorList>
    </citation>
    <scope>NUCLEOTIDE SEQUENCE [LARGE SCALE GENOMIC DNA]</scope>
    <source>
        <strain evidence="13 14">TMW 1.1827</strain>
    </source>
</reference>
<evidence type="ECO:0000256" key="1">
    <source>
        <dbReference type="ARBA" id="ARBA00005118"/>
    </source>
</evidence>
<keyword evidence="4" id="KW-0056">Arginine metabolism</keyword>
<keyword evidence="6" id="KW-0547">Nucleotide-binding</keyword>
<dbReference type="InterPro" id="IPR036393">
    <property type="entry name" value="AceGlu_kinase-like_sf"/>
</dbReference>
<dbReference type="GO" id="GO:0005524">
    <property type="term" value="F:ATP binding"/>
    <property type="evidence" value="ECO:0007669"/>
    <property type="project" value="UniProtKB-KW"/>
</dbReference>
<feature type="domain" description="Aspartate/glutamate/uridylate kinase" evidence="12">
    <location>
        <begin position="3"/>
        <end position="287"/>
    </location>
</feature>
<dbReference type="Pfam" id="PF00696">
    <property type="entry name" value="AA_kinase"/>
    <property type="match status" value="1"/>
</dbReference>
<dbReference type="InterPro" id="IPR001048">
    <property type="entry name" value="Asp/Glu/Uridylate_kinase"/>
</dbReference>
<dbReference type="GO" id="GO:0019546">
    <property type="term" value="P:L-arginine deiminase pathway"/>
    <property type="evidence" value="ECO:0007669"/>
    <property type="project" value="TreeGrafter"/>
</dbReference>
<keyword evidence="8" id="KW-0067">ATP-binding</keyword>
<dbReference type="UniPathway" id="UPA00996">
    <property type="reaction ID" value="UER00366"/>
</dbReference>
<dbReference type="PANTHER" id="PTHR30409:SF1">
    <property type="entry name" value="CARBAMATE KINASE-RELATED"/>
    <property type="match status" value="1"/>
</dbReference>
<evidence type="ECO:0000256" key="9">
    <source>
        <dbReference type="ARBA" id="ARBA00048467"/>
    </source>
</evidence>
<dbReference type="Gene3D" id="3.40.1160.10">
    <property type="entry name" value="Acetylglutamate kinase-like"/>
    <property type="match status" value="1"/>
</dbReference>
<evidence type="ECO:0000256" key="8">
    <source>
        <dbReference type="ARBA" id="ARBA00022840"/>
    </source>
</evidence>
<dbReference type="FunFam" id="3.40.1160.10:FF:000007">
    <property type="entry name" value="Carbamate kinase"/>
    <property type="match status" value="1"/>
</dbReference>
<dbReference type="GO" id="GO:0008804">
    <property type="term" value="F:carbamate kinase activity"/>
    <property type="evidence" value="ECO:0007669"/>
    <property type="project" value="UniProtKB-UniRule"/>
</dbReference>
<evidence type="ECO:0000256" key="11">
    <source>
        <dbReference type="PIRNR" id="PIRNR000723"/>
    </source>
</evidence>
<evidence type="ECO:0000256" key="3">
    <source>
        <dbReference type="ARBA" id="ARBA00013070"/>
    </source>
</evidence>
<comment type="similarity">
    <text evidence="2 11">Belongs to the carbamate kinase family.</text>
</comment>
<evidence type="ECO:0000256" key="2">
    <source>
        <dbReference type="ARBA" id="ARBA00011066"/>
    </source>
</evidence>
<dbReference type="PRINTS" id="PR01469">
    <property type="entry name" value="CARBMTKINASE"/>
</dbReference>
<evidence type="ECO:0000256" key="5">
    <source>
        <dbReference type="ARBA" id="ARBA00022679"/>
    </source>
</evidence>
<dbReference type="InterPro" id="IPR023000">
    <property type="entry name" value="Shikimate_kinase_CS"/>
</dbReference>
<dbReference type="Proteomes" id="UP000324497">
    <property type="component" value="Chromosome"/>
</dbReference>
<proteinExistence type="inferred from homology"/>
<evidence type="ECO:0000256" key="10">
    <source>
        <dbReference type="NCBIfam" id="TIGR00746"/>
    </source>
</evidence>
<dbReference type="NCBIfam" id="NF009007">
    <property type="entry name" value="PRK12352.1"/>
    <property type="match status" value="1"/>
</dbReference>
<evidence type="ECO:0000256" key="6">
    <source>
        <dbReference type="ARBA" id="ARBA00022741"/>
    </source>
</evidence>
<keyword evidence="7 11" id="KW-0418">Kinase</keyword>
<gene>
    <name evidence="13" type="ORF">BSQ50_10255</name>
</gene>
<dbReference type="NCBIfam" id="TIGR00746">
    <property type="entry name" value="arcC"/>
    <property type="match status" value="1"/>
</dbReference>
<comment type="pathway">
    <text evidence="1">Metabolic intermediate metabolism; carbamoyl phosphate degradation; CO(2) and NH(3) from carbamoyl phosphate: step 1/1.</text>
</comment>
<protein>
    <recommendedName>
        <fullName evidence="3 10">Carbamate kinase</fullName>
    </recommendedName>
</protein>
<evidence type="ECO:0000256" key="7">
    <source>
        <dbReference type="ARBA" id="ARBA00022777"/>
    </source>
</evidence>
<evidence type="ECO:0000256" key="4">
    <source>
        <dbReference type="ARBA" id="ARBA00022503"/>
    </source>
</evidence>
<dbReference type="InterPro" id="IPR003964">
    <property type="entry name" value="Carb_kinase"/>
</dbReference>
<evidence type="ECO:0000313" key="13">
    <source>
        <dbReference type="EMBL" id="AUJ32884.1"/>
    </source>
</evidence>
<comment type="catalytic activity">
    <reaction evidence="9">
        <text>hydrogencarbonate + NH4(+) + ATP = carbamoyl phosphate + ADP + H2O + H(+)</text>
        <dbReference type="Rhea" id="RHEA:10152"/>
        <dbReference type="ChEBI" id="CHEBI:15377"/>
        <dbReference type="ChEBI" id="CHEBI:15378"/>
        <dbReference type="ChEBI" id="CHEBI:17544"/>
        <dbReference type="ChEBI" id="CHEBI:28938"/>
        <dbReference type="ChEBI" id="CHEBI:30616"/>
        <dbReference type="ChEBI" id="CHEBI:58228"/>
        <dbReference type="ChEBI" id="CHEBI:456216"/>
        <dbReference type="EC" id="2.7.2.2"/>
    </reaction>
</comment>
<dbReference type="AlphaFoldDB" id="A0A3Q8CMX7"/>
<accession>A0A3Q8CMX7</accession>
<dbReference type="SUPFAM" id="SSF53633">
    <property type="entry name" value="Carbamate kinase-like"/>
    <property type="match status" value="1"/>
</dbReference>
<keyword evidence="14" id="KW-1185">Reference proteome</keyword>
<dbReference type="PANTHER" id="PTHR30409">
    <property type="entry name" value="CARBAMATE KINASE"/>
    <property type="match status" value="1"/>
</dbReference>
<name>A0A3Q8CMX7_9LACO</name>
<keyword evidence="5 11" id="KW-0808">Transferase</keyword>
<dbReference type="PROSITE" id="PS01128">
    <property type="entry name" value="SHIKIMATE_KINASE"/>
    <property type="match status" value="1"/>
</dbReference>
<dbReference type="RefSeq" id="WP_148127126.1">
    <property type="nucleotide sequence ID" value="NZ_CP018180.1"/>
</dbReference>
<organism evidence="13 14">
    <name type="scientific">Liquorilactobacillus nagelii</name>
    <dbReference type="NCBI Taxonomy" id="82688"/>
    <lineage>
        <taxon>Bacteria</taxon>
        <taxon>Bacillati</taxon>
        <taxon>Bacillota</taxon>
        <taxon>Bacilli</taxon>
        <taxon>Lactobacillales</taxon>
        <taxon>Lactobacillaceae</taxon>
        <taxon>Liquorilactobacillus</taxon>
    </lineage>
</organism>
<dbReference type="PIRSF" id="PIRSF000723">
    <property type="entry name" value="Carbamate_kin"/>
    <property type="match status" value="1"/>
</dbReference>
<dbReference type="EMBL" id="CP018180">
    <property type="protein sequence ID" value="AUJ32884.1"/>
    <property type="molecule type" value="Genomic_DNA"/>
</dbReference>
<dbReference type="CDD" id="cd04235">
    <property type="entry name" value="AAK_CK"/>
    <property type="match status" value="1"/>
</dbReference>
<dbReference type="GO" id="GO:0005829">
    <property type="term" value="C:cytosol"/>
    <property type="evidence" value="ECO:0007669"/>
    <property type="project" value="TreeGrafter"/>
</dbReference>
<sequence>MTKIVVALGGNALGKSPAEQLKLVKNTAASLAGLIAAGNKVVITHGNGPQVGVINLGLDFAAEHDKTPLFPFPECGAMSQGYIGYHLQQSLKNEFCKRKLNKKIVSVITQTEVNANDQAFDNPTKPVGNFYSREESKKIENEKKFVFVEDAGRGYRRVVPSPLPKKIIEQDSINDLIDTDNLVIASGGGGVPVVKTEHGYQGVAAVIDKDMSAALLAANIEAEQLIILTAVDNVSLDYGKTTELPINRLTVKEAKQYISENQFSPGSMLPKIEACLEFVSGKKGRTALITSLGHLDSAIAGKIGTLICE</sequence>